<dbReference type="Proteomes" id="UP000664132">
    <property type="component" value="Unassembled WGS sequence"/>
</dbReference>
<evidence type="ECO:0000313" key="7">
    <source>
        <dbReference type="EMBL" id="KAG4426541.1"/>
    </source>
</evidence>
<comment type="caution">
    <text evidence="7">The sequence shown here is derived from an EMBL/GenBank/DDBJ whole genome shotgun (WGS) entry which is preliminary data.</text>
</comment>
<organism evidence="7 8">
    <name type="scientific">Cadophora malorum</name>
    <dbReference type="NCBI Taxonomy" id="108018"/>
    <lineage>
        <taxon>Eukaryota</taxon>
        <taxon>Fungi</taxon>
        <taxon>Dikarya</taxon>
        <taxon>Ascomycota</taxon>
        <taxon>Pezizomycotina</taxon>
        <taxon>Leotiomycetes</taxon>
        <taxon>Helotiales</taxon>
        <taxon>Ploettnerulaceae</taxon>
        <taxon>Cadophora</taxon>
    </lineage>
</organism>
<dbReference type="GO" id="GO:0071949">
    <property type="term" value="F:FAD binding"/>
    <property type="evidence" value="ECO:0007669"/>
    <property type="project" value="InterPro"/>
</dbReference>
<dbReference type="PANTHER" id="PTHR11530">
    <property type="entry name" value="D-AMINO ACID OXIDASE"/>
    <property type="match status" value="1"/>
</dbReference>
<dbReference type="SUPFAM" id="SSF54373">
    <property type="entry name" value="FAD-linked reductases, C-terminal domain"/>
    <property type="match status" value="1"/>
</dbReference>
<evidence type="ECO:0000256" key="1">
    <source>
        <dbReference type="ARBA" id="ARBA00001974"/>
    </source>
</evidence>
<dbReference type="Gene3D" id="3.30.9.10">
    <property type="entry name" value="D-Amino Acid Oxidase, subunit A, domain 2"/>
    <property type="match status" value="1"/>
</dbReference>
<proteinExistence type="inferred from homology"/>
<comment type="similarity">
    <text evidence="2">Belongs to the DAMOX/DASOX family.</text>
</comment>
<accession>A0A8H7WKV1</accession>
<keyword evidence="3" id="KW-0285">Flavoprotein</keyword>
<comment type="cofactor">
    <cofactor evidence="1">
        <name>FAD</name>
        <dbReference type="ChEBI" id="CHEBI:57692"/>
    </cofactor>
</comment>
<reference evidence="7" key="1">
    <citation type="submission" date="2021-02" db="EMBL/GenBank/DDBJ databases">
        <title>Genome sequence Cadophora malorum strain M34.</title>
        <authorList>
            <person name="Stefanovic E."/>
            <person name="Vu D."/>
            <person name="Scully C."/>
            <person name="Dijksterhuis J."/>
            <person name="Roader J."/>
            <person name="Houbraken J."/>
        </authorList>
    </citation>
    <scope>NUCLEOTIDE SEQUENCE</scope>
    <source>
        <strain evidence="7">M34</strain>
    </source>
</reference>
<feature type="domain" description="FAD dependent oxidoreductase" evidence="6">
    <location>
        <begin position="6"/>
        <end position="328"/>
    </location>
</feature>
<keyword evidence="4" id="KW-0274">FAD</keyword>
<evidence type="ECO:0000256" key="4">
    <source>
        <dbReference type="ARBA" id="ARBA00022827"/>
    </source>
</evidence>
<dbReference type="GO" id="GO:0005737">
    <property type="term" value="C:cytoplasm"/>
    <property type="evidence" value="ECO:0007669"/>
    <property type="project" value="TreeGrafter"/>
</dbReference>
<gene>
    <name evidence="7" type="ORF">IFR04_000423</name>
</gene>
<protein>
    <recommendedName>
        <fullName evidence="6">FAD dependent oxidoreductase domain-containing protein</fullName>
    </recommendedName>
</protein>
<dbReference type="OrthoDB" id="2015447at2759"/>
<keyword evidence="5" id="KW-0560">Oxidoreductase</keyword>
<evidence type="ECO:0000259" key="6">
    <source>
        <dbReference type="Pfam" id="PF01266"/>
    </source>
</evidence>
<dbReference type="PIRSF" id="PIRSF000189">
    <property type="entry name" value="D-aa_oxidase"/>
    <property type="match status" value="1"/>
</dbReference>
<dbReference type="AlphaFoldDB" id="A0A8H7WKV1"/>
<dbReference type="GO" id="GO:0003884">
    <property type="term" value="F:D-amino-acid oxidase activity"/>
    <property type="evidence" value="ECO:0007669"/>
    <property type="project" value="InterPro"/>
</dbReference>
<sequence>MGDETIVVVGAGVLGLSSALICQQHLPKTKVVIVARDLPGTESIDYASPWSGAHYRPIPDVTPQGIHEASLARRTYEHFKTYAAGNPDASISFITGMDWLESPGEEYLTAKTRYQDIDEFRVLGPEELPTGVKWGASYKTWCVNTPVYLSHLMRRFLLNGGSVIQIQLKSLSEAFTIQENVRTVINCSGVGFDDPASFITRGQTCLVANKASHTVTRQNANGTWTFVIPRPAYGGTIIGGTKEERDYEVSPRLETRQKLLETAAKSFPELLDENGQFRVIRDIVGRRPSRTGGMRLELENVEKGRHIFHAYGAGGRGVEMSWGVAEEVLGVLRKCISSPEIKSRL</sequence>
<keyword evidence="8" id="KW-1185">Reference proteome</keyword>
<dbReference type="InterPro" id="IPR023209">
    <property type="entry name" value="DAO"/>
</dbReference>
<evidence type="ECO:0000256" key="2">
    <source>
        <dbReference type="ARBA" id="ARBA00006730"/>
    </source>
</evidence>
<evidence type="ECO:0000256" key="5">
    <source>
        <dbReference type="ARBA" id="ARBA00023002"/>
    </source>
</evidence>
<evidence type="ECO:0000313" key="8">
    <source>
        <dbReference type="Proteomes" id="UP000664132"/>
    </source>
</evidence>
<dbReference type="Gene3D" id="3.40.50.720">
    <property type="entry name" value="NAD(P)-binding Rossmann-like Domain"/>
    <property type="match status" value="1"/>
</dbReference>
<dbReference type="PANTHER" id="PTHR11530:SF26">
    <property type="entry name" value="FAD DEPENDENT OXIDOREDUCTASE SUPERFAMILY (AFU_ORTHOLOGUE AFUA_5G13940)"/>
    <property type="match status" value="1"/>
</dbReference>
<dbReference type="InterPro" id="IPR006076">
    <property type="entry name" value="FAD-dep_OxRdtase"/>
</dbReference>
<evidence type="ECO:0000256" key="3">
    <source>
        <dbReference type="ARBA" id="ARBA00022630"/>
    </source>
</evidence>
<dbReference type="EMBL" id="JAFJYH010000002">
    <property type="protein sequence ID" value="KAG4426541.1"/>
    <property type="molecule type" value="Genomic_DNA"/>
</dbReference>
<dbReference type="SUPFAM" id="SSF51971">
    <property type="entry name" value="Nucleotide-binding domain"/>
    <property type="match status" value="1"/>
</dbReference>
<dbReference type="GO" id="GO:0019478">
    <property type="term" value="P:D-amino acid catabolic process"/>
    <property type="evidence" value="ECO:0007669"/>
    <property type="project" value="TreeGrafter"/>
</dbReference>
<dbReference type="Pfam" id="PF01266">
    <property type="entry name" value="DAO"/>
    <property type="match status" value="1"/>
</dbReference>
<name>A0A8H7WKV1_9HELO</name>